<dbReference type="CDD" id="cd06260">
    <property type="entry name" value="DUF820-like"/>
    <property type="match status" value="1"/>
</dbReference>
<sequence>MAETLVYPRPLPKVHYPSSDGQPMAESDFQLTPLLYAVDALRTFFQDCQDVYVAGNMFIYYEEGNPKSVVAPDVFVVLGAENKDRFSYMLWQEPKAPDFVMEITSRSTRSEDQGPKRGTYAFLGVTEYWQYDPTGDYLNPQLQLFRLRDGNYEAIPAREHGDGRLSLYSDVLGLDVRVEGGELGFYIRETDQKLLTYQELDAARRAAEMRAQEAEARVAELEARLRALQDDPPDPSL</sequence>
<dbReference type="Gene3D" id="3.90.1570.10">
    <property type="entry name" value="tt1808, chain A"/>
    <property type="match status" value="1"/>
</dbReference>
<gene>
    <name evidence="3" type="ORF">ETSY1_39515</name>
</gene>
<dbReference type="InterPro" id="IPR008538">
    <property type="entry name" value="Uma2"/>
</dbReference>
<keyword evidence="1" id="KW-0175">Coiled coil</keyword>
<dbReference type="HOGENOM" id="CLU_075279_0_1_7"/>
<dbReference type="SUPFAM" id="SSF52980">
    <property type="entry name" value="Restriction endonuclease-like"/>
    <property type="match status" value="1"/>
</dbReference>
<proteinExistence type="predicted"/>
<comment type="caution">
    <text evidence="3">The sequence shown here is derived from an EMBL/GenBank/DDBJ whole genome shotgun (WGS) entry which is preliminary data.</text>
</comment>
<evidence type="ECO:0000259" key="2">
    <source>
        <dbReference type="Pfam" id="PF05685"/>
    </source>
</evidence>
<dbReference type="InterPro" id="IPR011335">
    <property type="entry name" value="Restrct_endonuc-II-like"/>
</dbReference>
<protein>
    <recommendedName>
        <fullName evidence="2">Putative restriction endonuclease domain-containing protein</fullName>
    </recommendedName>
</protein>
<dbReference type="InterPro" id="IPR012296">
    <property type="entry name" value="Nuclease_put_TT1808"/>
</dbReference>
<dbReference type="PANTHER" id="PTHR33352">
    <property type="entry name" value="SLR1095 PROTEIN"/>
    <property type="match status" value="1"/>
</dbReference>
<evidence type="ECO:0000313" key="4">
    <source>
        <dbReference type="Proteomes" id="UP000019141"/>
    </source>
</evidence>
<keyword evidence="4" id="KW-1185">Reference proteome</keyword>
<dbReference type="PANTHER" id="PTHR33352:SF2">
    <property type="entry name" value="SLL0995 PROTEIN"/>
    <property type="match status" value="1"/>
</dbReference>
<organism evidence="3 4">
    <name type="scientific">Entotheonella factor</name>
    <dbReference type="NCBI Taxonomy" id="1429438"/>
    <lineage>
        <taxon>Bacteria</taxon>
        <taxon>Pseudomonadati</taxon>
        <taxon>Nitrospinota/Tectimicrobiota group</taxon>
        <taxon>Candidatus Tectimicrobiota</taxon>
        <taxon>Candidatus Entotheonellia</taxon>
        <taxon>Candidatus Entotheonellales</taxon>
        <taxon>Candidatus Entotheonellaceae</taxon>
        <taxon>Candidatus Entotheonella</taxon>
    </lineage>
</organism>
<dbReference type="Proteomes" id="UP000019141">
    <property type="component" value="Unassembled WGS sequence"/>
</dbReference>
<evidence type="ECO:0000313" key="3">
    <source>
        <dbReference type="EMBL" id="ETW93368.1"/>
    </source>
</evidence>
<reference evidence="3 4" key="1">
    <citation type="journal article" date="2014" name="Nature">
        <title>An environmental bacterial taxon with a large and distinct metabolic repertoire.</title>
        <authorList>
            <person name="Wilson M.C."/>
            <person name="Mori T."/>
            <person name="Ruckert C."/>
            <person name="Uria A.R."/>
            <person name="Helf M.J."/>
            <person name="Takada K."/>
            <person name="Gernert C."/>
            <person name="Steffens U.A."/>
            <person name="Heycke N."/>
            <person name="Schmitt S."/>
            <person name="Rinke C."/>
            <person name="Helfrich E.J."/>
            <person name="Brachmann A.O."/>
            <person name="Gurgui C."/>
            <person name="Wakimoto T."/>
            <person name="Kracht M."/>
            <person name="Crusemann M."/>
            <person name="Hentschel U."/>
            <person name="Abe I."/>
            <person name="Matsunaga S."/>
            <person name="Kalinowski J."/>
            <person name="Takeyama H."/>
            <person name="Piel J."/>
        </authorList>
    </citation>
    <scope>NUCLEOTIDE SEQUENCE [LARGE SCALE GENOMIC DNA]</scope>
    <source>
        <strain evidence="4">TSY1</strain>
    </source>
</reference>
<dbReference type="PATRIC" id="fig|1429438.4.peg.7403"/>
<accession>W4L5K8</accession>
<name>W4L5K8_ENTF1</name>
<dbReference type="AlphaFoldDB" id="W4L5K8"/>
<dbReference type="Pfam" id="PF05685">
    <property type="entry name" value="Uma2"/>
    <property type="match status" value="1"/>
</dbReference>
<feature type="domain" description="Putative restriction endonuclease" evidence="2">
    <location>
        <begin position="19"/>
        <end position="162"/>
    </location>
</feature>
<feature type="coiled-coil region" evidence="1">
    <location>
        <begin position="197"/>
        <end position="231"/>
    </location>
</feature>
<evidence type="ECO:0000256" key="1">
    <source>
        <dbReference type="SAM" id="Coils"/>
    </source>
</evidence>
<dbReference type="EMBL" id="AZHW01001248">
    <property type="protein sequence ID" value="ETW93368.1"/>
    <property type="molecule type" value="Genomic_DNA"/>
</dbReference>